<proteinExistence type="predicted"/>
<organism evidence="1 2">
    <name type="scientific">Amniculicola lignicola CBS 123094</name>
    <dbReference type="NCBI Taxonomy" id="1392246"/>
    <lineage>
        <taxon>Eukaryota</taxon>
        <taxon>Fungi</taxon>
        <taxon>Dikarya</taxon>
        <taxon>Ascomycota</taxon>
        <taxon>Pezizomycotina</taxon>
        <taxon>Dothideomycetes</taxon>
        <taxon>Pleosporomycetidae</taxon>
        <taxon>Pleosporales</taxon>
        <taxon>Amniculicolaceae</taxon>
        <taxon>Amniculicola</taxon>
    </lineage>
</organism>
<accession>A0A6A5WMR3</accession>
<dbReference type="EMBL" id="ML977573">
    <property type="protein sequence ID" value="KAF2003270.1"/>
    <property type="molecule type" value="Genomic_DNA"/>
</dbReference>
<dbReference type="AlphaFoldDB" id="A0A6A5WMR3"/>
<keyword evidence="2" id="KW-1185">Reference proteome</keyword>
<sequence length="166" mass="18572">MSLYKVLPTTPRLDELIAALILNGKTHVPTKETSTILFRYEFSKHCKVIAAEIFGRIDEIKAAVTWTTVENPNKEPAAFLLTSGRLSTMSNQIRIVVPAKRAEALNEAKLRMWKGECHEETLLEPGMILILEDVHFNISDDVPFFLFLFPTSALSCPGGIRSSLQV</sequence>
<dbReference type="OrthoDB" id="3789527at2759"/>
<name>A0A6A5WMR3_9PLEO</name>
<dbReference type="Proteomes" id="UP000799779">
    <property type="component" value="Unassembled WGS sequence"/>
</dbReference>
<protein>
    <submittedName>
        <fullName evidence="1">Uncharacterized protein</fullName>
    </submittedName>
</protein>
<reference evidence="1" key="1">
    <citation type="journal article" date="2020" name="Stud. Mycol.">
        <title>101 Dothideomycetes genomes: a test case for predicting lifestyles and emergence of pathogens.</title>
        <authorList>
            <person name="Haridas S."/>
            <person name="Albert R."/>
            <person name="Binder M."/>
            <person name="Bloem J."/>
            <person name="Labutti K."/>
            <person name="Salamov A."/>
            <person name="Andreopoulos B."/>
            <person name="Baker S."/>
            <person name="Barry K."/>
            <person name="Bills G."/>
            <person name="Bluhm B."/>
            <person name="Cannon C."/>
            <person name="Castanera R."/>
            <person name="Culley D."/>
            <person name="Daum C."/>
            <person name="Ezra D."/>
            <person name="Gonzalez J."/>
            <person name="Henrissat B."/>
            <person name="Kuo A."/>
            <person name="Liang C."/>
            <person name="Lipzen A."/>
            <person name="Lutzoni F."/>
            <person name="Magnuson J."/>
            <person name="Mondo S."/>
            <person name="Nolan M."/>
            <person name="Ohm R."/>
            <person name="Pangilinan J."/>
            <person name="Park H.-J."/>
            <person name="Ramirez L."/>
            <person name="Alfaro M."/>
            <person name="Sun H."/>
            <person name="Tritt A."/>
            <person name="Yoshinaga Y."/>
            <person name="Zwiers L.-H."/>
            <person name="Turgeon B."/>
            <person name="Goodwin S."/>
            <person name="Spatafora J."/>
            <person name="Crous P."/>
            <person name="Grigoriev I."/>
        </authorList>
    </citation>
    <scope>NUCLEOTIDE SEQUENCE</scope>
    <source>
        <strain evidence="1">CBS 123094</strain>
    </source>
</reference>
<evidence type="ECO:0000313" key="2">
    <source>
        <dbReference type="Proteomes" id="UP000799779"/>
    </source>
</evidence>
<evidence type="ECO:0000313" key="1">
    <source>
        <dbReference type="EMBL" id="KAF2003270.1"/>
    </source>
</evidence>
<gene>
    <name evidence="1" type="ORF">P154DRAFT_520221</name>
</gene>